<evidence type="ECO:0000259" key="6">
    <source>
        <dbReference type="Pfam" id="PF00425"/>
    </source>
</evidence>
<dbReference type="InterPro" id="IPR004561">
    <property type="entry name" value="IsoChor_synthase"/>
</dbReference>
<accession>C0ZYG8</accession>
<evidence type="ECO:0000256" key="1">
    <source>
        <dbReference type="ARBA" id="ARBA00000799"/>
    </source>
</evidence>
<dbReference type="EMBL" id="AP008957">
    <property type="protein sequence ID" value="BAH33403.1"/>
    <property type="molecule type" value="Genomic_DNA"/>
</dbReference>
<feature type="domain" description="Chorismate-utilising enzyme C-terminal" evidence="6">
    <location>
        <begin position="111"/>
        <end position="372"/>
    </location>
</feature>
<dbReference type="PANTHER" id="PTHR42839:SF2">
    <property type="entry name" value="ISOCHORISMATE SYNTHASE ENTC"/>
    <property type="match status" value="1"/>
</dbReference>
<dbReference type="eggNOG" id="COG1169">
    <property type="taxonomic scope" value="Bacteria"/>
</dbReference>
<dbReference type="HOGENOM" id="CLU_006493_8_6_11"/>
<organism evidence="7 8">
    <name type="scientific">Rhodococcus erythropolis (strain PR4 / NBRC 100887)</name>
    <dbReference type="NCBI Taxonomy" id="234621"/>
    <lineage>
        <taxon>Bacteria</taxon>
        <taxon>Bacillati</taxon>
        <taxon>Actinomycetota</taxon>
        <taxon>Actinomycetes</taxon>
        <taxon>Mycobacteriales</taxon>
        <taxon>Nocardiaceae</taxon>
        <taxon>Rhodococcus</taxon>
        <taxon>Rhodococcus erythropolis group</taxon>
    </lineage>
</organism>
<comment type="catalytic activity">
    <reaction evidence="1">
        <text>chorismate = isochorismate</text>
        <dbReference type="Rhea" id="RHEA:18985"/>
        <dbReference type="ChEBI" id="CHEBI:29748"/>
        <dbReference type="ChEBI" id="CHEBI:29780"/>
        <dbReference type="EC" id="5.4.4.2"/>
    </reaction>
</comment>
<proteinExistence type="inferred from homology"/>
<name>C0ZYG8_RHOE4</name>
<dbReference type="Pfam" id="PF00425">
    <property type="entry name" value="Chorismate_bind"/>
    <property type="match status" value="1"/>
</dbReference>
<dbReference type="NCBIfam" id="TIGR00543">
    <property type="entry name" value="isochor_syn"/>
    <property type="match status" value="1"/>
</dbReference>
<dbReference type="EC" id="5.4.4.2" evidence="3"/>
<comment type="similarity">
    <text evidence="2">Belongs to the isochorismate synthase family.</text>
</comment>
<reference evidence="8" key="1">
    <citation type="submission" date="2005-03" db="EMBL/GenBank/DDBJ databases">
        <title>Comparison of the complete genome sequences of Rhodococcus erythropolis PR4 and Rhodococcus opacus B4.</title>
        <authorList>
            <person name="Takarada H."/>
            <person name="Sekine M."/>
            <person name="Hosoyama A."/>
            <person name="Yamada R."/>
            <person name="Fujisawa T."/>
            <person name="Omata S."/>
            <person name="Shimizu A."/>
            <person name="Tsukatani N."/>
            <person name="Tanikawa S."/>
            <person name="Fujita N."/>
            <person name="Harayama S."/>
        </authorList>
    </citation>
    <scope>NUCLEOTIDE SEQUENCE [LARGE SCALE GENOMIC DNA]</scope>
    <source>
        <strain evidence="8">PR4 / NBRC 100887</strain>
    </source>
</reference>
<dbReference type="SUPFAM" id="SSF56322">
    <property type="entry name" value="ADC synthase"/>
    <property type="match status" value="1"/>
</dbReference>
<keyword evidence="4 7" id="KW-0413">Isomerase</keyword>
<evidence type="ECO:0000256" key="3">
    <source>
        <dbReference type="ARBA" id="ARBA00012824"/>
    </source>
</evidence>
<reference evidence="7 8" key="2">
    <citation type="journal article" date="2006" name="Environ. Microbiol.">
        <title>Sequence analysis of three plasmids harboured in Rhodococcus erythropolis strain PR4.</title>
        <authorList>
            <person name="Sekine M."/>
            <person name="Tanikawa S."/>
            <person name="Omata S."/>
            <person name="Saito M."/>
            <person name="Fujisawa T."/>
            <person name="Tsukatani N."/>
            <person name="Tajima T."/>
            <person name="Sekigawa T."/>
            <person name="Kosugi H."/>
            <person name="Matsuo Y."/>
            <person name="Nishiko R."/>
            <person name="Imamura K."/>
            <person name="Ito M."/>
            <person name="Narita H."/>
            <person name="Tago S."/>
            <person name="Fujita N."/>
            <person name="Harayama S."/>
        </authorList>
    </citation>
    <scope>NUCLEOTIDE SEQUENCE [LARGE SCALE GENOMIC DNA]</scope>
    <source>
        <strain evidence="8">PR4 / NBRC 100887</strain>
    </source>
</reference>
<gene>
    <name evidence="7" type="ordered locus">RER_26950</name>
</gene>
<dbReference type="PANTHER" id="PTHR42839">
    <property type="entry name" value="ISOCHORISMATE SYNTHASE ENTC"/>
    <property type="match status" value="1"/>
</dbReference>
<evidence type="ECO:0000256" key="4">
    <source>
        <dbReference type="ARBA" id="ARBA00023235"/>
    </source>
</evidence>
<dbReference type="Proteomes" id="UP000002204">
    <property type="component" value="Chromosome"/>
</dbReference>
<dbReference type="InterPro" id="IPR005801">
    <property type="entry name" value="ADC_synthase"/>
</dbReference>
<evidence type="ECO:0000313" key="8">
    <source>
        <dbReference type="Proteomes" id="UP000002204"/>
    </source>
</evidence>
<dbReference type="InterPro" id="IPR015890">
    <property type="entry name" value="Chorismate_C"/>
</dbReference>
<evidence type="ECO:0000256" key="5">
    <source>
        <dbReference type="ARBA" id="ARBA00041564"/>
    </source>
</evidence>
<sequence>MSMSALAEVSEFPLRNNRTDDETDSVFLLSRRQTSIRTSGVVEEFDSAFDAAEALKTGRIDSVVGALPFSPETASALTAPLRFTRVRGDLYHSNVPALPTSRVAGFEPSAQIHTDRVRGAIERLRAGELDKVVLARSLTIEAESTILPAALAEKLIALDHAHNGFCVDLSPAGGKYRGRSLVGSTPEVLIERRGDVVTCHPLAGSIARHPNSDQDEANAEQLRASTKDLAEHAFVVDSISAILGPLCTSFNAPSAPELLRTPQLWHLGTKIEGVLADPSLTSLELAMALHPTPAICGTPTGAAREHITATEGDRGFYAGAVGWCDRTGDGEWMVAIRCAEIAADGLSARAYAGGGIVASSDPEIELRETSTKFRTLLSAFDLAEHQL</sequence>
<dbReference type="GO" id="GO:0008909">
    <property type="term" value="F:isochorismate synthase activity"/>
    <property type="evidence" value="ECO:0007669"/>
    <property type="project" value="UniProtKB-EC"/>
</dbReference>
<dbReference type="Gene3D" id="3.60.120.10">
    <property type="entry name" value="Anthranilate synthase"/>
    <property type="match status" value="1"/>
</dbReference>
<evidence type="ECO:0000256" key="2">
    <source>
        <dbReference type="ARBA" id="ARBA00005297"/>
    </source>
</evidence>
<evidence type="ECO:0000313" key="7">
    <source>
        <dbReference type="EMBL" id="BAH33403.1"/>
    </source>
</evidence>
<protein>
    <recommendedName>
        <fullName evidence="3">isochorismate synthase</fullName>
        <ecNumber evidence="3">5.4.4.2</ecNumber>
    </recommendedName>
    <alternativeName>
        <fullName evidence="5">Isochorismate mutase</fullName>
    </alternativeName>
</protein>
<dbReference type="KEGG" id="rer:RER_26950"/>
<dbReference type="AlphaFoldDB" id="C0ZYG8"/>